<evidence type="ECO:0000313" key="5">
    <source>
        <dbReference type="EMBL" id="MBP0113583.1"/>
    </source>
</evidence>
<protein>
    <submittedName>
        <fullName evidence="5">Helix-turn-helix transcriptional regulator</fullName>
    </submittedName>
</protein>
<dbReference type="InterPro" id="IPR050204">
    <property type="entry name" value="AraC_XylS_family_regulators"/>
</dbReference>
<comment type="caution">
    <text evidence="5">The sequence shown here is derived from an EMBL/GenBank/DDBJ whole genome shotgun (WGS) entry which is preliminary data.</text>
</comment>
<dbReference type="PANTHER" id="PTHR46796:SF6">
    <property type="entry name" value="ARAC SUBFAMILY"/>
    <property type="match status" value="1"/>
</dbReference>
<keyword evidence="1" id="KW-0805">Transcription regulation</keyword>
<evidence type="ECO:0000259" key="4">
    <source>
        <dbReference type="PROSITE" id="PS01124"/>
    </source>
</evidence>
<dbReference type="InterPro" id="IPR020449">
    <property type="entry name" value="Tscrpt_reg_AraC-type_HTH"/>
</dbReference>
<accession>A0ABS3ZZI7</accession>
<dbReference type="PANTHER" id="PTHR46796">
    <property type="entry name" value="HTH-TYPE TRANSCRIPTIONAL ACTIVATOR RHAS-RELATED"/>
    <property type="match status" value="1"/>
</dbReference>
<sequence length="251" mass="27737">MEVAVMVNGSDQGAVTCKVGAERRKVRPSNGTIWLNPMAARADAIRIASPGLEVAHLYLPKLAFSRLEAEFNLPQFPGRSIRYMSGVQDSVINEIALSVLREMSDPTPSGRMLVETASLFLAARLLHEHSESPLHRLQREPGLGLDNVRLRRVLAYIEDHLTEEITVSDLASIACLSVFHFTRAFAASTGAPPHCYVKGRRLERAKKLLTAGKLSLSEIAFDCQFSSQSSFTRAFRRATGVTPATYKRTIR</sequence>
<keyword evidence="6" id="KW-1185">Reference proteome</keyword>
<name>A0ABS3ZZI7_9BRAD</name>
<reference evidence="5 6" key="1">
    <citation type="submission" date="2021-03" db="EMBL/GenBank/DDBJ databases">
        <title>Genome Sequence of Bradyrhizobium vignae strain ISRA400.</title>
        <authorList>
            <person name="Tisa L.S."/>
            <person name="Svistoonoff S."/>
            <person name="Hocher V."/>
            <person name="Fall S."/>
            <person name="Zaiya A."/>
            <person name="Naing D."/>
            <person name="Niang N."/>
            <person name="Diouf A."/>
            <person name="Dasylva M.C."/>
            <person name="Toure O."/>
            <person name="Gueye M."/>
            <person name="Gully D."/>
            <person name="Tisseyre P."/>
            <person name="Simpson S."/>
            <person name="Morris K."/>
            <person name="Thomas W.K."/>
        </authorList>
    </citation>
    <scope>NUCLEOTIDE SEQUENCE [LARGE SCALE GENOMIC DNA]</scope>
    <source>
        <strain evidence="5 6">ISRA400</strain>
    </source>
</reference>
<dbReference type="Gene3D" id="1.10.10.60">
    <property type="entry name" value="Homeodomain-like"/>
    <property type="match status" value="2"/>
</dbReference>
<dbReference type="PROSITE" id="PS01124">
    <property type="entry name" value="HTH_ARAC_FAMILY_2"/>
    <property type="match status" value="1"/>
</dbReference>
<dbReference type="SMART" id="SM00342">
    <property type="entry name" value="HTH_ARAC"/>
    <property type="match status" value="1"/>
</dbReference>
<evidence type="ECO:0000256" key="2">
    <source>
        <dbReference type="ARBA" id="ARBA00023125"/>
    </source>
</evidence>
<feature type="domain" description="HTH araC/xylS-type" evidence="4">
    <location>
        <begin position="151"/>
        <end position="249"/>
    </location>
</feature>
<evidence type="ECO:0000256" key="3">
    <source>
        <dbReference type="ARBA" id="ARBA00023163"/>
    </source>
</evidence>
<dbReference type="Proteomes" id="UP000669317">
    <property type="component" value="Unassembled WGS sequence"/>
</dbReference>
<dbReference type="InterPro" id="IPR018062">
    <property type="entry name" value="HTH_AraC-typ_CS"/>
</dbReference>
<gene>
    <name evidence="5" type="ORF">JWS04_21345</name>
</gene>
<keyword evidence="3" id="KW-0804">Transcription</keyword>
<evidence type="ECO:0000313" key="6">
    <source>
        <dbReference type="Proteomes" id="UP000669317"/>
    </source>
</evidence>
<evidence type="ECO:0000256" key="1">
    <source>
        <dbReference type="ARBA" id="ARBA00023015"/>
    </source>
</evidence>
<dbReference type="InterPro" id="IPR009057">
    <property type="entry name" value="Homeodomain-like_sf"/>
</dbReference>
<dbReference type="Pfam" id="PF12833">
    <property type="entry name" value="HTH_18"/>
    <property type="match status" value="1"/>
</dbReference>
<organism evidence="5 6">
    <name type="scientific">Bradyrhizobium vignae</name>
    <dbReference type="NCBI Taxonomy" id="1549949"/>
    <lineage>
        <taxon>Bacteria</taxon>
        <taxon>Pseudomonadati</taxon>
        <taxon>Pseudomonadota</taxon>
        <taxon>Alphaproteobacteria</taxon>
        <taxon>Hyphomicrobiales</taxon>
        <taxon>Nitrobacteraceae</taxon>
        <taxon>Bradyrhizobium</taxon>
    </lineage>
</organism>
<dbReference type="PRINTS" id="PR00032">
    <property type="entry name" value="HTHARAC"/>
</dbReference>
<dbReference type="SUPFAM" id="SSF46689">
    <property type="entry name" value="Homeodomain-like"/>
    <property type="match status" value="2"/>
</dbReference>
<dbReference type="EMBL" id="JAGIKT010000048">
    <property type="protein sequence ID" value="MBP0113583.1"/>
    <property type="molecule type" value="Genomic_DNA"/>
</dbReference>
<dbReference type="InterPro" id="IPR018060">
    <property type="entry name" value="HTH_AraC"/>
</dbReference>
<dbReference type="PROSITE" id="PS00041">
    <property type="entry name" value="HTH_ARAC_FAMILY_1"/>
    <property type="match status" value="1"/>
</dbReference>
<proteinExistence type="predicted"/>
<keyword evidence="2" id="KW-0238">DNA-binding</keyword>
<dbReference type="RefSeq" id="WP_209295735.1">
    <property type="nucleotide sequence ID" value="NZ_JAGIKT010000048.1"/>
</dbReference>